<name>A0A066WG34_TILAU</name>
<feature type="region of interest" description="Disordered" evidence="1">
    <location>
        <begin position="119"/>
        <end position="147"/>
    </location>
</feature>
<evidence type="ECO:0000256" key="1">
    <source>
        <dbReference type="SAM" id="MobiDB-lite"/>
    </source>
</evidence>
<accession>A0A066WG34</accession>
<feature type="region of interest" description="Disordered" evidence="1">
    <location>
        <begin position="177"/>
        <end position="205"/>
    </location>
</feature>
<dbReference type="EMBL" id="JMSN01000005">
    <property type="protein sequence ID" value="KDN52917.1"/>
    <property type="molecule type" value="Genomic_DNA"/>
</dbReference>
<feature type="compositionally biased region" description="Low complexity" evidence="1">
    <location>
        <begin position="76"/>
        <end position="90"/>
    </location>
</feature>
<dbReference type="InParanoid" id="A0A066WG34"/>
<evidence type="ECO:0000313" key="2">
    <source>
        <dbReference type="EMBL" id="KDN52917.1"/>
    </source>
</evidence>
<dbReference type="RefSeq" id="XP_013245756.1">
    <property type="nucleotide sequence ID" value="XM_013390302.1"/>
</dbReference>
<evidence type="ECO:0000313" key="3">
    <source>
        <dbReference type="Proteomes" id="UP000027361"/>
    </source>
</evidence>
<feature type="region of interest" description="Disordered" evidence="1">
    <location>
        <begin position="54"/>
        <end position="96"/>
    </location>
</feature>
<keyword evidence="3" id="KW-1185">Reference proteome</keyword>
<organism evidence="2 3">
    <name type="scientific">Tilletiaria anomala (strain ATCC 24038 / CBS 436.72 / UBC 951)</name>
    <dbReference type="NCBI Taxonomy" id="1037660"/>
    <lineage>
        <taxon>Eukaryota</taxon>
        <taxon>Fungi</taxon>
        <taxon>Dikarya</taxon>
        <taxon>Basidiomycota</taxon>
        <taxon>Ustilaginomycotina</taxon>
        <taxon>Exobasidiomycetes</taxon>
        <taxon>Georgefischeriales</taxon>
        <taxon>Tilletiariaceae</taxon>
        <taxon>Tilletiaria</taxon>
    </lineage>
</organism>
<comment type="caution">
    <text evidence="2">The sequence shown here is derived from an EMBL/GenBank/DDBJ whole genome shotgun (WGS) entry which is preliminary data.</text>
</comment>
<dbReference type="AlphaFoldDB" id="A0A066WG34"/>
<protein>
    <submittedName>
        <fullName evidence="2">Uncharacterized protein</fullName>
    </submittedName>
</protein>
<proteinExistence type="predicted"/>
<dbReference type="Proteomes" id="UP000027361">
    <property type="component" value="Unassembled WGS sequence"/>
</dbReference>
<gene>
    <name evidence="2" type="ORF">K437DRAFT_132258</name>
</gene>
<dbReference type="HOGENOM" id="CLU_1338362_0_0_1"/>
<dbReference type="GeneID" id="25261475"/>
<sequence>MVSPDYASSNLSAETLVSPTKFNKSASLARSDPAAGLAMIQSMYGMGSSLAFPVPKGMSKASKSDKENQGKLPRYSPSSSSVSSSSSTSTKSDEKSISLSAEDFMRMYGVSGMQMEGSNVNSLTGSARKFTTTKRPTASADSVSKKQQAAKLSQEQLQYRYGFNSGFAFVVPKFNTDESNEGAEQSPKPKASSRGFSSLFGLRKT</sequence>
<reference evidence="2 3" key="1">
    <citation type="submission" date="2014-05" db="EMBL/GenBank/DDBJ databases">
        <title>Draft genome sequence of a rare smut relative, Tilletiaria anomala UBC 951.</title>
        <authorList>
            <consortium name="DOE Joint Genome Institute"/>
            <person name="Toome M."/>
            <person name="Kuo A."/>
            <person name="Henrissat B."/>
            <person name="Lipzen A."/>
            <person name="Tritt A."/>
            <person name="Yoshinaga Y."/>
            <person name="Zane M."/>
            <person name="Barry K."/>
            <person name="Grigoriev I.V."/>
            <person name="Spatafora J.W."/>
            <person name="Aimea M.C."/>
        </authorList>
    </citation>
    <scope>NUCLEOTIDE SEQUENCE [LARGE SCALE GENOMIC DNA]</scope>
    <source>
        <strain evidence="2 3">UBC 951</strain>
    </source>
</reference>